<evidence type="ECO:0000259" key="6">
    <source>
        <dbReference type="PROSITE" id="PS51036"/>
    </source>
</evidence>
<dbReference type="InterPro" id="IPR002653">
    <property type="entry name" value="Znf_A20"/>
</dbReference>
<organism evidence="8">
    <name type="scientific">Capitella teleta</name>
    <name type="common">Polychaete worm</name>
    <dbReference type="NCBI Taxonomy" id="283909"/>
    <lineage>
        <taxon>Eukaryota</taxon>
        <taxon>Metazoa</taxon>
        <taxon>Spiralia</taxon>
        <taxon>Lophotrochozoa</taxon>
        <taxon>Annelida</taxon>
        <taxon>Polychaeta</taxon>
        <taxon>Sedentaria</taxon>
        <taxon>Scolecida</taxon>
        <taxon>Capitellidae</taxon>
        <taxon>Capitella</taxon>
    </lineage>
</organism>
<dbReference type="GO" id="GO:0008270">
    <property type="term" value="F:zinc ion binding"/>
    <property type="evidence" value="ECO:0007669"/>
    <property type="project" value="UniProtKB-KW"/>
</dbReference>
<dbReference type="AlphaFoldDB" id="R7UBF6"/>
<sequence>MEDSNSEPPRCPCGFFGSAQNNGLCSKCFKDNQKKMSDGAVGSSASGVDTKSVLAASNFSRAFEQAKTSTSAGNAASTELSNNEPEESSKKHDETDDKVDNEVPPQSNGNKRDISDVQDPERPQQKNRKRCYKCNCKLELAIREIGRCLCDYVFCQMHRLPEQHGCIYDHKEHGRKEARDKMVSPKKHVGTSLRRLDSDPN</sequence>
<feature type="compositionally biased region" description="Basic and acidic residues" evidence="5">
    <location>
        <begin position="110"/>
        <end position="124"/>
    </location>
</feature>
<evidence type="ECO:0000256" key="2">
    <source>
        <dbReference type="ARBA" id="ARBA00022771"/>
    </source>
</evidence>
<feature type="compositionally biased region" description="Basic and acidic residues" evidence="5">
    <location>
        <begin position="87"/>
        <end position="101"/>
    </location>
</feature>
<evidence type="ECO:0000256" key="4">
    <source>
        <dbReference type="PROSITE-ProRule" id="PRU00449"/>
    </source>
</evidence>
<dbReference type="InterPro" id="IPR035896">
    <property type="entry name" value="AN1-like_Znf"/>
</dbReference>
<protein>
    <recommendedName>
        <fullName evidence="11">AN1-type domain-containing protein</fullName>
    </recommendedName>
</protein>
<dbReference type="PANTHER" id="PTHR10634">
    <property type="entry name" value="AN1-TYPE ZINC FINGER PROTEIN"/>
    <property type="match status" value="1"/>
</dbReference>
<dbReference type="Proteomes" id="UP000014760">
    <property type="component" value="Unassembled WGS sequence"/>
</dbReference>
<accession>R7UBF6</accession>
<evidence type="ECO:0000256" key="5">
    <source>
        <dbReference type="SAM" id="MobiDB-lite"/>
    </source>
</evidence>
<dbReference type="SMART" id="SM00259">
    <property type="entry name" value="ZnF_A20"/>
    <property type="match status" value="1"/>
</dbReference>
<reference evidence="10" key="1">
    <citation type="submission" date="2012-12" db="EMBL/GenBank/DDBJ databases">
        <authorList>
            <person name="Hellsten U."/>
            <person name="Grimwood J."/>
            <person name="Chapman J.A."/>
            <person name="Shapiro H."/>
            <person name="Aerts A."/>
            <person name="Otillar R.P."/>
            <person name="Terry A.Y."/>
            <person name="Boore J.L."/>
            <person name="Simakov O."/>
            <person name="Marletaz F."/>
            <person name="Cho S.-J."/>
            <person name="Edsinger-Gonzales E."/>
            <person name="Havlak P."/>
            <person name="Kuo D.-H."/>
            <person name="Larsson T."/>
            <person name="Lv J."/>
            <person name="Arendt D."/>
            <person name="Savage R."/>
            <person name="Osoegawa K."/>
            <person name="de Jong P."/>
            <person name="Lindberg D.R."/>
            <person name="Seaver E.C."/>
            <person name="Weisblat D.A."/>
            <person name="Putnam N.H."/>
            <person name="Grigoriev I.V."/>
            <person name="Rokhsar D.S."/>
        </authorList>
    </citation>
    <scope>NUCLEOTIDE SEQUENCE</scope>
    <source>
        <strain evidence="10">I ESC-2004</strain>
    </source>
</reference>
<dbReference type="GO" id="GO:0003677">
    <property type="term" value="F:DNA binding"/>
    <property type="evidence" value="ECO:0007669"/>
    <property type="project" value="InterPro"/>
</dbReference>
<dbReference type="Gene3D" id="4.10.1110.10">
    <property type="entry name" value="AN1-like Zinc finger"/>
    <property type="match status" value="1"/>
</dbReference>
<dbReference type="PROSITE" id="PS51039">
    <property type="entry name" value="ZF_AN1"/>
    <property type="match status" value="1"/>
</dbReference>
<feature type="compositionally biased region" description="Polar residues" evidence="5">
    <location>
        <begin position="64"/>
        <end position="83"/>
    </location>
</feature>
<dbReference type="SMART" id="SM00154">
    <property type="entry name" value="ZnF_AN1"/>
    <property type="match status" value="1"/>
</dbReference>
<reference evidence="9" key="3">
    <citation type="submission" date="2015-06" db="UniProtKB">
        <authorList>
            <consortium name="EnsemblMetazoa"/>
        </authorList>
    </citation>
    <scope>IDENTIFICATION</scope>
</reference>
<dbReference type="OrthoDB" id="428577at2759"/>
<evidence type="ECO:0000313" key="8">
    <source>
        <dbReference type="EMBL" id="ELU01138.1"/>
    </source>
</evidence>
<feature type="domain" description="AN1-type" evidence="7">
    <location>
        <begin position="125"/>
        <end position="174"/>
    </location>
</feature>
<keyword evidence="10" id="KW-1185">Reference proteome</keyword>
<dbReference type="EMBL" id="AMQN01001773">
    <property type="status" value="NOT_ANNOTATED_CDS"/>
    <property type="molecule type" value="Genomic_DNA"/>
</dbReference>
<dbReference type="Pfam" id="PF01754">
    <property type="entry name" value="zf-A20"/>
    <property type="match status" value="1"/>
</dbReference>
<reference evidence="8 10" key="2">
    <citation type="journal article" date="2013" name="Nature">
        <title>Insights into bilaterian evolution from three spiralian genomes.</title>
        <authorList>
            <person name="Simakov O."/>
            <person name="Marletaz F."/>
            <person name="Cho S.J."/>
            <person name="Edsinger-Gonzales E."/>
            <person name="Havlak P."/>
            <person name="Hellsten U."/>
            <person name="Kuo D.H."/>
            <person name="Larsson T."/>
            <person name="Lv J."/>
            <person name="Arendt D."/>
            <person name="Savage R."/>
            <person name="Osoegawa K."/>
            <person name="de Jong P."/>
            <person name="Grimwood J."/>
            <person name="Chapman J.A."/>
            <person name="Shapiro H."/>
            <person name="Aerts A."/>
            <person name="Otillar R.P."/>
            <person name="Terry A.Y."/>
            <person name="Boore J.L."/>
            <person name="Grigoriev I.V."/>
            <person name="Lindberg D.R."/>
            <person name="Seaver E.C."/>
            <person name="Weisblat D.A."/>
            <person name="Putnam N.H."/>
            <person name="Rokhsar D.S."/>
        </authorList>
    </citation>
    <scope>NUCLEOTIDE SEQUENCE</scope>
    <source>
        <strain evidence="8 10">I ESC-2004</strain>
    </source>
</reference>
<dbReference type="HOGENOM" id="CLU_102579_0_0_1"/>
<dbReference type="SUPFAM" id="SSF57716">
    <property type="entry name" value="Glucocorticoid receptor-like (DNA-binding domain)"/>
    <property type="match status" value="1"/>
</dbReference>
<gene>
    <name evidence="8" type="ORF">CAPTEDRAFT_167924</name>
</gene>
<feature type="region of interest" description="Disordered" evidence="5">
    <location>
        <begin position="64"/>
        <end position="124"/>
    </location>
</feature>
<dbReference type="InterPro" id="IPR000058">
    <property type="entry name" value="Znf_AN1"/>
</dbReference>
<dbReference type="InterPro" id="IPR050652">
    <property type="entry name" value="AN1_A20_ZnFinger"/>
</dbReference>
<keyword evidence="3" id="KW-0862">Zinc</keyword>
<dbReference type="EMBL" id="KB305378">
    <property type="protein sequence ID" value="ELU01138.1"/>
    <property type="molecule type" value="Genomic_DNA"/>
</dbReference>
<evidence type="ECO:0000259" key="7">
    <source>
        <dbReference type="PROSITE" id="PS51039"/>
    </source>
</evidence>
<feature type="domain" description="A20-type" evidence="6">
    <location>
        <begin position="5"/>
        <end position="37"/>
    </location>
</feature>
<dbReference type="STRING" id="283909.R7UBF6"/>
<evidence type="ECO:0000313" key="10">
    <source>
        <dbReference type="Proteomes" id="UP000014760"/>
    </source>
</evidence>
<dbReference type="EnsemblMetazoa" id="CapteT167924">
    <property type="protein sequence ID" value="CapteP167924"/>
    <property type="gene ID" value="CapteG167924"/>
</dbReference>
<dbReference type="SUPFAM" id="SSF118310">
    <property type="entry name" value="AN1-like Zinc finger"/>
    <property type="match status" value="1"/>
</dbReference>
<feature type="region of interest" description="Disordered" evidence="5">
    <location>
        <begin position="175"/>
        <end position="201"/>
    </location>
</feature>
<evidence type="ECO:0000313" key="9">
    <source>
        <dbReference type="EnsemblMetazoa" id="CapteP167924"/>
    </source>
</evidence>
<evidence type="ECO:0008006" key="11">
    <source>
        <dbReference type="Google" id="ProtNLM"/>
    </source>
</evidence>
<evidence type="ECO:0000256" key="3">
    <source>
        <dbReference type="ARBA" id="ARBA00022833"/>
    </source>
</evidence>
<keyword evidence="1" id="KW-0479">Metal-binding</keyword>
<keyword evidence="2 4" id="KW-0863">Zinc-finger</keyword>
<evidence type="ECO:0000256" key="1">
    <source>
        <dbReference type="ARBA" id="ARBA00022723"/>
    </source>
</evidence>
<proteinExistence type="predicted"/>
<dbReference type="PROSITE" id="PS51036">
    <property type="entry name" value="ZF_A20"/>
    <property type="match status" value="1"/>
</dbReference>
<dbReference type="OMA" id="IGRCKCD"/>
<name>R7UBF6_CAPTE</name>
<dbReference type="Gene3D" id="1.20.5.4770">
    <property type="match status" value="1"/>
</dbReference>
<dbReference type="PANTHER" id="PTHR10634:SF67">
    <property type="entry name" value="AN1-TYPE ZINC FINGER PROTEIN 3"/>
    <property type="match status" value="1"/>
</dbReference>